<dbReference type="Pfam" id="PF08588">
    <property type="entry name" value="Duc1"/>
    <property type="match status" value="1"/>
</dbReference>
<feature type="compositionally biased region" description="Low complexity" evidence="1">
    <location>
        <begin position="33"/>
        <end position="65"/>
    </location>
</feature>
<evidence type="ECO:0000259" key="2">
    <source>
        <dbReference type="Pfam" id="PF08588"/>
    </source>
</evidence>
<feature type="region of interest" description="Disordered" evidence="1">
    <location>
        <begin position="1"/>
        <end position="67"/>
    </location>
</feature>
<dbReference type="InterPro" id="IPR013897">
    <property type="entry name" value="Duc1"/>
</dbReference>
<comment type="caution">
    <text evidence="3">The sequence shown here is derived from an EMBL/GenBank/DDBJ whole genome shotgun (WGS) entry which is preliminary data.</text>
</comment>
<dbReference type="PANTHER" id="PTHR34826">
    <property type="entry name" value="UPF0590 PROTEIN C409.17C"/>
    <property type="match status" value="1"/>
</dbReference>
<dbReference type="EMBL" id="BDRX01000018">
    <property type="protein sequence ID" value="GBF90633.1"/>
    <property type="molecule type" value="Genomic_DNA"/>
</dbReference>
<sequence>MPVPESTLRMGGSPSPSSSPFPSPADGPVKSVASASSASAAGSAGGASPRSSASDASAFGDGAAAPLPGGERHGISLAGFHPRLAPLIPPPEAFEASPHRPVVVTNSPFAGRQLVNGSDSLTDNIPDINVRPFEFESELMKGRLEVHVKGTESTQEAHFAGKKRLVTVALQARFKRAVPAADFCIGQELFSQSAVPAWLSEALLSAAARVFSATSHVSARSQPRFFMNPALACCQLVNVSMPGEEPGLWEAREDMRLMLPAAVTSAGAPLSPDARRKFCDAPANVAGICFDPAFVYTVHFFQHYAQFASYNLKIGLLSIDLAPILHRSPLQLTAKDVGSGQYGFSLLVWSERALYGAGARASSAAEAAAEAERQVKAGGGGGAGFGSRLLSGMRGVLSGGRSQQ</sequence>
<reference evidence="3 4" key="1">
    <citation type="journal article" date="2018" name="Sci. Rep.">
        <title>Raphidocelis subcapitata (=Pseudokirchneriella subcapitata) provides an insight into genome evolution and environmental adaptations in the Sphaeropleales.</title>
        <authorList>
            <person name="Suzuki S."/>
            <person name="Yamaguchi H."/>
            <person name="Nakajima N."/>
            <person name="Kawachi M."/>
        </authorList>
    </citation>
    <scope>NUCLEOTIDE SEQUENCE [LARGE SCALE GENOMIC DNA]</scope>
    <source>
        <strain evidence="3 4">NIES-35</strain>
    </source>
</reference>
<keyword evidence="4" id="KW-1185">Reference proteome</keyword>
<protein>
    <recommendedName>
        <fullName evidence="2">Domain of unknown function at the cortex 1 domain-containing protein</fullName>
    </recommendedName>
</protein>
<name>A0A2V0NYJ0_9CHLO</name>
<proteinExistence type="predicted"/>
<evidence type="ECO:0000313" key="4">
    <source>
        <dbReference type="Proteomes" id="UP000247498"/>
    </source>
</evidence>
<evidence type="ECO:0000256" key="1">
    <source>
        <dbReference type="SAM" id="MobiDB-lite"/>
    </source>
</evidence>
<dbReference type="OrthoDB" id="42898at2759"/>
<dbReference type="InParanoid" id="A0A2V0NYJ0"/>
<evidence type="ECO:0000313" key="3">
    <source>
        <dbReference type="EMBL" id="GBF90633.1"/>
    </source>
</evidence>
<dbReference type="PANTHER" id="PTHR34826:SF2">
    <property type="entry name" value="UPF0590 PROTEIN C409.17C"/>
    <property type="match status" value="1"/>
</dbReference>
<feature type="domain" description="Domain of unknown function at the cortex 1" evidence="2">
    <location>
        <begin position="118"/>
        <end position="349"/>
    </location>
</feature>
<dbReference type="AlphaFoldDB" id="A0A2V0NYJ0"/>
<accession>A0A2V0NYJ0</accession>
<organism evidence="3 4">
    <name type="scientific">Raphidocelis subcapitata</name>
    <dbReference type="NCBI Taxonomy" id="307507"/>
    <lineage>
        <taxon>Eukaryota</taxon>
        <taxon>Viridiplantae</taxon>
        <taxon>Chlorophyta</taxon>
        <taxon>core chlorophytes</taxon>
        <taxon>Chlorophyceae</taxon>
        <taxon>CS clade</taxon>
        <taxon>Sphaeropleales</taxon>
        <taxon>Selenastraceae</taxon>
        <taxon>Raphidocelis</taxon>
    </lineage>
</organism>
<gene>
    <name evidence="3" type="ORF">Rsub_03205</name>
</gene>
<dbReference type="Proteomes" id="UP000247498">
    <property type="component" value="Unassembled WGS sequence"/>
</dbReference>